<evidence type="ECO:0000259" key="7">
    <source>
        <dbReference type="Pfam" id="PF13396"/>
    </source>
</evidence>
<feature type="transmembrane region" description="Helical" evidence="6">
    <location>
        <begin position="35"/>
        <end position="54"/>
    </location>
</feature>
<protein>
    <recommendedName>
        <fullName evidence="7">Cardiolipin synthase N-terminal domain-containing protein</fullName>
    </recommendedName>
</protein>
<keyword evidence="3 6" id="KW-0812">Transmembrane</keyword>
<organism evidence="8 9">
    <name type="scientific">Cellulomonas iranensis</name>
    <dbReference type="NCBI Taxonomy" id="76862"/>
    <lineage>
        <taxon>Bacteria</taxon>
        <taxon>Bacillati</taxon>
        <taxon>Actinomycetota</taxon>
        <taxon>Actinomycetes</taxon>
        <taxon>Micrococcales</taxon>
        <taxon>Cellulomonadaceae</taxon>
        <taxon>Cellulomonas</taxon>
    </lineage>
</organism>
<dbReference type="RefSeq" id="WP_070320557.1">
    <property type="nucleotide sequence ID" value="NZ_JAUSVM010000001.1"/>
</dbReference>
<keyword evidence="9" id="KW-1185">Reference proteome</keyword>
<feature type="transmembrane region" description="Helical" evidence="6">
    <location>
        <begin position="6"/>
        <end position="23"/>
    </location>
</feature>
<evidence type="ECO:0000256" key="1">
    <source>
        <dbReference type="ARBA" id="ARBA00004651"/>
    </source>
</evidence>
<evidence type="ECO:0000256" key="3">
    <source>
        <dbReference type="ARBA" id="ARBA00022692"/>
    </source>
</evidence>
<reference evidence="8 9" key="1">
    <citation type="submission" date="2023-07" db="EMBL/GenBank/DDBJ databases">
        <title>Sequencing the genomes of 1000 actinobacteria strains.</title>
        <authorList>
            <person name="Klenk H.-P."/>
        </authorList>
    </citation>
    <scope>NUCLEOTIDE SEQUENCE [LARGE SCALE GENOMIC DNA]</scope>
    <source>
        <strain evidence="8 9">DSM 14785</strain>
    </source>
</reference>
<dbReference type="InterPro" id="IPR027379">
    <property type="entry name" value="CLS_N"/>
</dbReference>
<gene>
    <name evidence="8" type="ORF">JO380_002526</name>
</gene>
<sequence>MLRYLPFVLIAAFALYCAFDVLGSDARRRRGVPTLVWVLVVLLPVLGGVLWLLVSRSAPAPGQSRAARGPVAPDDDPEFLRRLDLERRRREQQARGDDTDDAASA</sequence>
<evidence type="ECO:0000256" key="5">
    <source>
        <dbReference type="ARBA" id="ARBA00023136"/>
    </source>
</evidence>
<feature type="domain" description="Cardiolipin synthase N-terminal" evidence="7">
    <location>
        <begin position="13"/>
        <end position="56"/>
    </location>
</feature>
<evidence type="ECO:0000313" key="8">
    <source>
        <dbReference type="EMBL" id="MDQ0426145.1"/>
    </source>
</evidence>
<comment type="caution">
    <text evidence="8">The sequence shown here is derived from an EMBL/GenBank/DDBJ whole genome shotgun (WGS) entry which is preliminary data.</text>
</comment>
<keyword evidence="5 6" id="KW-0472">Membrane</keyword>
<name>A0ABU0GNH9_9CELL</name>
<keyword evidence="2" id="KW-1003">Cell membrane</keyword>
<keyword evidence="4 6" id="KW-1133">Transmembrane helix</keyword>
<accession>A0ABU0GNH9</accession>
<comment type="subcellular location">
    <subcellularLocation>
        <location evidence="1">Cell membrane</location>
        <topology evidence="1">Multi-pass membrane protein</topology>
    </subcellularLocation>
</comment>
<evidence type="ECO:0000256" key="6">
    <source>
        <dbReference type="SAM" id="Phobius"/>
    </source>
</evidence>
<dbReference type="EMBL" id="JAUSVM010000001">
    <property type="protein sequence ID" value="MDQ0426145.1"/>
    <property type="molecule type" value="Genomic_DNA"/>
</dbReference>
<evidence type="ECO:0000256" key="4">
    <source>
        <dbReference type="ARBA" id="ARBA00022989"/>
    </source>
</evidence>
<evidence type="ECO:0000256" key="2">
    <source>
        <dbReference type="ARBA" id="ARBA00022475"/>
    </source>
</evidence>
<proteinExistence type="predicted"/>
<dbReference type="Proteomes" id="UP001240250">
    <property type="component" value="Unassembled WGS sequence"/>
</dbReference>
<evidence type="ECO:0000313" key="9">
    <source>
        <dbReference type="Proteomes" id="UP001240250"/>
    </source>
</evidence>
<dbReference type="Pfam" id="PF13396">
    <property type="entry name" value="PLDc_N"/>
    <property type="match status" value="1"/>
</dbReference>